<dbReference type="GO" id="GO:0036218">
    <property type="term" value="F:dTTP diphosphatase activity"/>
    <property type="evidence" value="ECO:0007669"/>
    <property type="project" value="RHEA"/>
</dbReference>
<evidence type="ECO:0000256" key="4">
    <source>
        <dbReference type="ARBA" id="ARBA00022801"/>
    </source>
</evidence>
<comment type="similarity">
    <text evidence="6">Belongs to the Maf family. YhdE subfamily.</text>
</comment>
<dbReference type="InterPro" id="IPR029001">
    <property type="entry name" value="ITPase-like_fam"/>
</dbReference>
<feature type="site" description="Important for substrate specificity" evidence="6">
    <location>
        <position position="76"/>
    </location>
</feature>
<dbReference type="AlphaFoldDB" id="A0A1H2RWP8"/>
<dbReference type="PIRSF" id="PIRSF006305">
    <property type="entry name" value="Maf"/>
    <property type="match status" value="1"/>
</dbReference>
<dbReference type="FunFam" id="3.90.950.10:FF:000005">
    <property type="entry name" value="7-methyl-GTP pyrophosphatase"/>
    <property type="match status" value="1"/>
</dbReference>
<dbReference type="GO" id="GO:0005737">
    <property type="term" value="C:cytoplasm"/>
    <property type="evidence" value="ECO:0007669"/>
    <property type="project" value="UniProtKB-SubCell"/>
</dbReference>
<dbReference type="Proteomes" id="UP000182589">
    <property type="component" value="Unassembled WGS sequence"/>
</dbReference>
<dbReference type="Pfam" id="PF02545">
    <property type="entry name" value="Maf"/>
    <property type="match status" value="1"/>
</dbReference>
<evidence type="ECO:0000256" key="5">
    <source>
        <dbReference type="ARBA" id="ARBA00023080"/>
    </source>
</evidence>
<dbReference type="Gene3D" id="3.90.950.10">
    <property type="match status" value="1"/>
</dbReference>
<dbReference type="RefSeq" id="WP_074691894.1">
    <property type="nucleotide sequence ID" value="NZ_FNOJ01000003.1"/>
</dbReference>
<accession>A0A1H2RWP8</accession>
<proteinExistence type="inferred from homology"/>
<evidence type="ECO:0000313" key="8">
    <source>
        <dbReference type="Proteomes" id="UP000182589"/>
    </source>
</evidence>
<dbReference type="NCBIfam" id="TIGR00172">
    <property type="entry name" value="maf"/>
    <property type="match status" value="1"/>
</dbReference>
<evidence type="ECO:0000256" key="3">
    <source>
        <dbReference type="ARBA" id="ARBA00022490"/>
    </source>
</evidence>
<dbReference type="STRING" id="89784.SAMN04489725_103166"/>
<keyword evidence="3 6" id="KW-0963">Cytoplasm</keyword>
<name>A0A1H2RWP8_9BACL</name>
<dbReference type="EMBL" id="FNOJ01000003">
    <property type="protein sequence ID" value="SDW23570.1"/>
    <property type="molecule type" value="Genomic_DNA"/>
</dbReference>
<feature type="site" description="Important for substrate specificity" evidence="6">
    <location>
        <position position="158"/>
    </location>
</feature>
<feature type="site" description="Important for substrate specificity" evidence="6">
    <location>
        <position position="16"/>
    </location>
</feature>
<dbReference type="CDD" id="cd00555">
    <property type="entry name" value="Maf"/>
    <property type="match status" value="1"/>
</dbReference>
<comment type="function">
    <text evidence="6">Nucleoside triphosphate pyrophosphatase that hydrolyzes dTTP and UTP. May have a dual role in cell division arrest and in preventing the incorporation of modified nucleotides into cellular nucleic acids.</text>
</comment>
<dbReference type="SUPFAM" id="SSF52972">
    <property type="entry name" value="ITPase-like"/>
    <property type="match status" value="1"/>
</dbReference>
<organism evidence="7 8">
    <name type="scientific">Alicyclobacillus hesperidum</name>
    <dbReference type="NCBI Taxonomy" id="89784"/>
    <lineage>
        <taxon>Bacteria</taxon>
        <taxon>Bacillati</taxon>
        <taxon>Bacillota</taxon>
        <taxon>Bacilli</taxon>
        <taxon>Bacillales</taxon>
        <taxon>Alicyclobacillaceae</taxon>
        <taxon>Alicyclobacillus</taxon>
    </lineage>
</organism>
<dbReference type="GO" id="GO:0009117">
    <property type="term" value="P:nucleotide metabolic process"/>
    <property type="evidence" value="ECO:0007669"/>
    <property type="project" value="UniProtKB-KW"/>
</dbReference>
<gene>
    <name evidence="7" type="ORF">SAMN04489725_103166</name>
</gene>
<dbReference type="InterPro" id="IPR003697">
    <property type="entry name" value="Maf-like"/>
</dbReference>
<sequence length="203" mass="22055">MTDTAKTLILASGSPRRRQLLAMLGIPFEVVTSHVDETIVPGTAPPDAVKQLARRKADAVWARRQTPEEIIIAADTVVVVDGRIVGKPSSEQEALQTLLSLAGKAHDVYTGICVRSNEHCLVDFAHTTVTLRAHDENWIRWYVATGEPLDKAGSYAIQGYGSLLVQAITGDYYNVVGLPLGLLDELMANMGCPLRSFMSEPRG</sequence>
<dbReference type="GO" id="GO:0036221">
    <property type="term" value="F:UTP diphosphatase activity"/>
    <property type="evidence" value="ECO:0007669"/>
    <property type="project" value="RHEA"/>
</dbReference>
<comment type="caution">
    <text evidence="6">Lacks conserved residue(s) required for the propagation of feature annotation.</text>
</comment>
<comment type="subcellular location">
    <subcellularLocation>
        <location evidence="2 6">Cytoplasm</location>
    </subcellularLocation>
</comment>
<comment type="cofactor">
    <cofactor evidence="1 6">
        <name>a divalent metal cation</name>
        <dbReference type="ChEBI" id="CHEBI:60240"/>
    </cofactor>
</comment>
<comment type="catalytic activity">
    <reaction evidence="6">
        <text>UTP + H2O = UMP + diphosphate + H(+)</text>
        <dbReference type="Rhea" id="RHEA:29395"/>
        <dbReference type="ChEBI" id="CHEBI:15377"/>
        <dbReference type="ChEBI" id="CHEBI:15378"/>
        <dbReference type="ChEBI" id="CHEBI:33019"/>
        <dbReference type="ChEBI" id="CHEBI:46398"/>
        <dbReference type="ChEBI" id="CHEBI:57865"/>
        <dbReference type="EC" id="3.6.1.9"/>
    </reaction>
</comment>
<dbReference type="HAMAP" id="MF_00528">
    <property type="entry name" value="Maf"/>
    <property type="match status" value="1"/>
</dbReference>
<dbReference type="PANTHER" id="PTHR43213">
    <property type="entry name" value="BIFUNCTIONAL DTTP/UTP PYROPHOSPHATASE/METHYLTRANSFERASE PROTEIN-RELATED"/>
    <property type="match status" value="1"/>
</dbReference>
<keyword evidence="8" id="KW-1185">Reference proteome</keyword>
<evidence type="ECO:0000256" key="2">
    <source>
        <dbReference type="ARBA" id="ARBA00004496"/>
    </source>
</evidence>
<evidence type="ECO:0000256" key="1">
    <source>
        <dbReference type="ARBA" id="ARBA00001968"/>
    </source>
</evidence>
<keyword evidence="5 6" id="KW-0546">Nucleotide metabolism</keyword>
<dbReference type="PANTHER" id="PTHR43213:SF5">
    <property type="entry name" value="BIFUNCTIONAL DTTP_UTP PYROPHOSPHATASE_METHYLTRANSFERASE PROTEIN-RELATED"/>
    <property type="match status" value="1"/>
</dbReference>
<evidence type="ECO:0000256" key="6">
    <source>
        <dbReference type="HAMAP-Rule" id="MF_00528"/>
    </source>
</evidence>
<feature type="active site" description="Proton acceptor" evidence="6">
    <location>
        <position position="75"/>
    </location>
</feature>
<keyword evidence="4 6" id="KW-0378">Hydrolase</keyword>
<comment type="catalytic activity">
    <reaction evidence="6">
        <text>dTTP + H2O = dTMP + diphosphate + H(+)</text>
        <dbReference type="Rhea" id="RHEA:28534"/>
        <dbReference type="ChEBI" id="CHEBI:15377"/>
        <dbReference type="ChEBI" id="CHEBI:15378"/>
        <dbReference type="ChEBI" id="CHEBI:33019"/>
        <dbReference type="ChEBI" id="CHEBI:37568"/>
        <dbReference type="ChEBI" id="CHEBI:63528"/>
        <dbReference type="EC" id="3.6.1.9"/>
    </reaction>
</comment>
<protein>
    <recommendedName>
        <fullName evidence="6">dTTP/UTP pyrophosphatase</fullName>
        <shortName evidence="6">dTTPase/UTPase</shortName>
        <ecNumber evidence="6">3.6.1.9</ecNumber>
    </recommendedName>
    <alternativeName>
        <fullName evidence="6">Nucleoside triphosphate pyrophosphatase</fullName>
    </alternativeName>
    <alternativeName>
        <fullName evidence="6">Nucleotide pyrophosphatase</fullName>
        <shortName evidence="6">Nucleotide PPase</shortName>
    </alternativeName>
</protein>
<reference evidence="8" key="1">
    <citation type="submission" date="2016-10" db="EMBL/GenBank/DDBJ databases">
        <authorList>
            <person name="Varghese N."/>
        </authorList>
    </citation>
    <scope>NUCLEOTIDE SEQUENCE [LARGE SCALE GENOMIC DNA]</scope>
    <source>
        <strain evidence="8">DSM 12489</strain>
    </source>
</reference>
<evidence type="ECO:0000313" key="7">
    <source>
        <dbReference type="EMBL" id="SDW23570.1"/>
    </source>
</evidence>
<dbReference type="EC" id="3.6.1.9" evidence="6"/>